<dbReference type="GO" id="GO:0052657">
    <property type="term" value="F:guanine phosphoribosyltransferase activity"/>
    <property type="evidence" value="ECO:0007669"/>
    <property type="project" value="UniProtKB-ARBA"/>
</dbReference>
<keyword evidence="9 15" id="KW-0479">Metal-binding</keyword>
<dbReference type="EMBL" id="DSEC01000615">
    <property type="protein sequence ID" value="HER44496.1"/>
    <property type="molecule type" value="Genomic_DNA"/>
</dbReference>
<dbReference type="AlphaFoldDB" id="A0A7V2AWD8"/>
<evidence type="ECO:0000256" key="5">
    <source>
        <dbReference type="ARBA" id="ARBA00011895"/>
    </source>
</evidence>
<evidence type="ECO:0000256" key="13">
    <source>
        <dbReference type="ARBA" id="ARBA00048811"/>
    </source>
</evidence>
<reference evidence="17" key="1">
    <citation type="journal article" date="2020" name="mSystems">
        <title>Genome- and Community-Level Interaction Insights into Carbon Utilization and Element Cycling Functions of Hydrothermarchaeota in Hydrothermal Sediment.</title>
        <authorList>
            <person name="Zhou Z."/>
            <person name="Liu Y."/>
            <person name="Xu W."/>
            <person name="Pan J."/>
            <person name="Luo Z.H."/>
            <person name="Li M."/>
        </authorList>
    </citation>
    <scope>NUCLEOTIDE SEQUENCE [LARGE SCALE GENOMIC DNA]</scope>
    <source>
        <strain evidence="17">SpSt-1233</strain>
    </source>
</reference>
<evidence type="ECO:0000256" key="12">
    <source>
        <dbReference type="ARBA" id="ARBA00022842"/>
    </source>
</evidence>
<dbReference type="SUPFAM" id="SSF53271">
    <property type="entry name" value="PRTase-like"/>
    <property type="match status" value="1"/>
</dbReference>
<dbReference type="InterPro" id="IPR005904">
    <property type="entry name" value="Hxn_phspho_trans"/>
</dbReference>
<comment type="pathway">
    <text evidence="3 15">Purine metabolism; IMP biosynthesis via salvage pathway; IMP from hypoxanthine: step 1/1.</text>
</comment>
<gene>
    <name evidence="17" type="primary">hpt</name>
    <name evidence="17" type="ORF">ENO08_08560</name>
</gene>
<evidence type="ECO:0000256" key="7">
    <source>
        <dbReference type="ARBA" id="ARBA00022676"/>
    </source>
</evidence>
<dbReference type="Gene3D" id="3.40.50.2020">
    <property type="match status" value="1"/>
</dbReference>
<dbReference type="InterPro" id="IPR050408">
    <property type="entry name" value="HGPRT"/>
</dbReference>
<accession>A0A7V2AWD8</accession>
<evidence type="ECO:0000256" key="14">
    <source>
        <dbReference type="ARBA" id="ARBA00049402"/>
    </source>
</evidence>
<dbReference type="FunFam" id="3.40.50.2020:FF:000006">
    <property type="entry name" value="Hypoxanthine phosphoribosyltransferase"/>
    <property type="match status" value="1"/>
</dbReference>
<evidence type="ECO:0000256" key="2">
    <source>
        <dbReference type="ARBA" id="ARBA00004496"/>
    </source>
</evidence>
<dbReference type="Proteomes" id="UP000886069">
    <property type="component" value="Unassembled WGS sequence"/>
</dbReference>
<dbReference type="GO" id="GO:0032263">
    <property type="term" value="P:GMP salvage"/>
    <property type="evidence" value="ECO:0007669"/>
    <property type="project" value="TreeGrafter"/>
</dbReference>
<dbReference type="CDD" id="cd06223">
    <property type="entry name" value="PRTases_typeI"/>
    <property type="match status" value="1"/>
</dbReference>
<evidence type="ECO:0000256" key="11">
    <source>
        <dbReference type="ARBA" id="ARBA00022741"/>
    </source>
</evidence>
<evidence type="ECO:0000256" key="8">
    <source>
        <dbReference type="ARBA" id="ARBA00022679"/>
    </source>
</evidence>
<dbReference type="GO" id="GO:0046100">
    <property type="term" value="P:hypoxanthine metabolic process"/>
    <property type="evidence" value="ECO:0007669"/>
    <property type="project" value="TreeGrafter"/>
</dbReference>
<keyword evidence="8 15" id="KW-0808">Transferase</keyword>
<dbReference type="GO" id="GO:0004422">
    <property type="term" value="F:hypoxanthine phosphoribosyltransferase activity"/>
    <property type="evidence" value="ECO:0007669"/>
    <property type="project" value="InterPro"/>
</dbReference>
<keyword evidence="6 15" id="KW-0963">Cytoplasm</keyword>
<evidence type="ECO:0000259" key="16">
    <source>
        <dbReference type="Pfam" id="PF00156"/>
    </source>
</evidence>
<feature type="domain" description="Phosphoribosyltransferase" evidence="16">
    <location>
        <begin position="14"/>
        <end position="161"/>
    </location>
</feature>
<dbReference type="GO" id="GO:0000166">
    <property type="term" value="F:nucleotide binding"/>
    <property type="evidence" value="ECO:0007669"/>
    <property type="project" value="UniProtKB-KW"/>
</dbReference>
<dbReference type="GO" id="GO:0006166">
    <property type="term" value="P:purine ribonucleoside salvage"/>
    <property type="evidence" value="ECO:0007669"/>
    <property type="project" value="UniProtKB-KW"/>
</dbReference>
<comment type="catalytic activity">
    <reaction evidence="14">
        <text>IMP + diphosphate = hypoxanthine + 5-phospho-alpha-D-ribose 1-diphosphate</text>
        <dbReference type="Rhea" id="RHEA:17973"/>
        <dbReference type="ChEBI" id="CHEBI:17368"/>
        <dbReference type="ChEBI" id="CHEBI:33019"/>
        <dbReference type="ChEBI" id="CHEBI:58017"/>
        <dbReference type="ChEBI" id="CHEBI:58053"/>
        <dbReference type="EC" id="2.4.2.8"/>
    </reaction>
    <physiologicalReaction direction="right-to-left" evidence="14">
        <dbReference type="Rhea" id="RHEA:17975"/>
    </physiologicalReaction>
</comment>
<dbReference type="InterPro" id="IPR029057">
    <property type="entry name" value="PRTase-like"/>
</dbReference>
<dbReference type="GO" id="GO:0000287">
    <property type="term" value="F:magnesium ion binding"/>
    <property type="evidence" value="ECO:0007669"/>
    <property type="project" value="TreeGrafter"/>
</dbReference>
<name>A0A7V2AWD8_UNCEI</name>
<dbReference type="GO" id="GO:0005829">
    <property type="term" value="C:cytosol"/>
    <property type="evidence" value="ECO:0007669"/>
    <property type="project" value="TreeGrafter"/>
</dbReference>
<evidence type="ECO:0000256" key="3">
    <source>
        <dbReference type="ARBA" id="ARBA00004669"/>
    </source>
</evidence>
<dbReference type="InterPro" id="IPR000836">
    <property type="entry name" value="PRTase_dom"/>
</dbReference>
<evidence type="ECO:0000313" key="17">
    <source>
        <dbReference type="EMBL" id="HER44496.1"/>
    </source>
</evidence>
<evidence type="ECO:0000256" key="9">
    <source>
        <dbReference type="ARBA" id="ARBA00022723"/>
    </source>
</evidence>
<evidence type="ECO:0000256" key="10">
    <source>
        <dbReference type="ARBA" id="ARBA00022726"/>
    </source>
</evidence>
<comment type="caution">
    <text evidence="17">The sequence shown here is derived from an EMBL/GenBank/DDBJ whole genome shotgun (WGS) entry which is preliminary data.</text>
</comment>
<sequence length="218" mass="24586">METPFDNCRMLISSDEIQDRVRELAQRISADYSGRDPLFITLLKGGFIFLADLVRNLSIPCEIEFVTASSYRHGMRRSAEVEISLNLKSDLTGREVIVVEGIVDTGHTLVNLMRTLSEQHVKNYRVCTLLDKPSAREVDAPVHYVGFEIPDVFAVGYGLDFMERYRNLSYIAELSPAPAAAAVTGRNIRRPDFSASSVAPVVLDQPWKDRPSDEREHR</sequence>
<protein>
    <recommendedName>
        <fullName evidence="5 15">Hypoxanthine phosphoribosyltransferase</fullName>
        <ecNumber evidence="5 15">2.4.2.8</ecNumber>
    </recommendedName>
</protein>
<proteinExistence type="inferred from homology"/>
<organism evidence="17">
    <name type="scientific">Eiseniibacteriota bacterium</name>
    <dbReference type="NCBI Taxonomy" id="2212470"/>
    <lineage>
        <taxon>Bacteria</taxon>
        <taxon>Candidatus Eiseniibacteriota</taxon>
    </lineage>
</organism>
<comment type="cofactor">
    <cofactor evidence="1 15">
        <name>Mg(2+)</name>
        <dbReference type="ChEBI" id="CHEBI:18420"/>
    </cofactor>
</comment>
<dbReference type="PANTHER" id="PTHR43340">
    <property type="entry name" value="HYPOXANTHINE-GUANINE PHOSPHORIBOSYLTRANSFERASE"/>
    <property type="match status" value="1"/>
</dbReference>
<dbReference type="EC" id="2.4.2.8" evidence="5 15"/>
<keyword evidence="10 15" id="KW-0660">Purine salvage</keyword>
<comment type="subcellular location">
    <subcellularLocation>
        <location evidence="2 15">Cytoplasm</location>
    </subcellularLocation>
</comment>
<evidence type="ECO:0000256" key="6">
    <source>
        <dbReference type="ARBA" id="ARBA00022490"/>
    </source>
</evidence>
<comment type="catalytic activity">
    <reaction evidence="13">
        <text>GMP + diphosphate = guanine + 5-phospho-alpha-D-ribose 1-diphosphate</text>
        <dbReference type="Rhea" id="RHEA:25424"/>
        <dbReference type="ChEBI" id="CHEBI:16235"/>
        <dbReference type="ChEBI" id="CHEBI:33019"/>
        <dbReference type="ChEBI" id="CHEBI:58017"/>
        <dbReference type="ChEBI" id="CHEBI:58115"/>
        <dbReference type="EC" id="2.4.2.8"/>
    </reaction>
    <physiologicalReaction direction="right-to-left" evidence="13">
        <dbReference type="Rhea" id="RHEA:25426"/>
    </physiologicalReaction>
</comment>
<evidence type="ECO:0000256" key="15">
    <source>
        <dbReference type="RuleBase" id="RU364099"/>
    </source>
</evidence>
<keyword evidence="11 15" id="KW-0547">Nucleotide-binding</keyword>
<dbReference type="Pfam" id="PF00156">
    <property type="entry name" value="Pribosyltran"/>
    <property type="match status" value="1"/>
</dbReference>
<evidence type="ECO:0000256" key="4">
    <source>
        <dbReference type="ARBA" id="ARBA00008391"/>
    </source>
</evidence>
<keyword evidence="12 15" id="KW-0460">Magnesium</keyword>
<dbReference type="UniPathway" id="UPA00591">
    <property type="reaction ID" value="UER00648"/>
</dbReference>
<dbReference type="NCBIfam" id="TIGR01203">
    <property type="entry name" value="HGPRTase"/>
    <property type="match status" value="1"/>
</dbReference>
<evidence type="ECO:0000256" key="1">
    <source>
        <dbReference type="ARBA" id="ARBA00001946"/>
    </source>
</evidence>
<comment type="similarity">
    <text evidence="4 15">Belongs to the purine/pyrimidine phosphoribosyltransferase family.</text>
</comment>
<keyword evidence="7 15" id="KW-0328">Glycosyltransferase</keyword>
<dbReference type="GO" id="GO:0006178">
    <property type="term" value="P:guanine salvage"/>
    <property type="evidence" value="ECO:0007669"/>
    <property type="project" value="TreeGrafter"/>
</dbReference>
<dbReference type="GO" id="GO:0032264">
    <property type="term" value="P:IMP salvage"/>
    <property type="evidence" value="ECO:0007669"/>
    <property type="project" value="UniProtKB-UniPathway"/>
</dbReference>
<dbReference type="PANTHER" id="PTHR43340:SF1">
    <property type="entry name" value="HYPOXANTHINE PHOSPHORIBOSYLTRANSFERASE"/>
    <property type="match status" value="1"/>
</dbReference>